<dbReference type="Pfam" id="PF18265">
    <property type="entry name" value="Nas2_N"/>
    <property type="match status" value="1"/>
</dbReference>
<dbReference type="InterPro" id="IPR041489">
    <property type="entry name" value="PDZ_6"/>
</dbReference>
<dbReference type="GeneID" id="100370355"/>
<evidence type="ECO:0000256" key="1">
    <source>
        <dbReference type="ARBA" id="ARBA00005256"/>
    </source>
</evidence>
<evidence type="ECO:0000256" key="3">
    <source>
        <dbReference type="ARBA" id="ARBA00023186"/>
    </source>
</evidence>
<protein>
    <recommendedName>
        <fullName evidence="2">26S proteasome non-ATPase regulatory subunit 9</fullName>
    </recommendedName>
    <alternativeName>
        <fullName evidence="4">26S proteasome regulatory subunit p27</fullName>
    </alternativeName>
</protein>
<comment type="similarity">
    <text evidence="1">Belongs to the proteasome subunit p27 family.</text>
</comment>
<sequence length="196" mass="21606">MSASIKERLKELVDKKDAIEKEIKELYEVLDSQQGVGMDGALIDSDGYPRNDIDIYSVRTARHNIICLQNDHKELMKQIEKGLHALHGLEKVNQVAETGKKPTEKVDRKPFAKIDIVTPESPASIGGLEVGDQVIKFGSVTVENFHSLQNIGQVVQHSQGKPVSLTVIRNGEVIHLAVKPQTWSGRGLLGCNIVPL</sequence>
<dbReference type="InterPro" id="IPR040815">
    <property type="entry name" value="Nas2_N"/>
</dbReference>
<feature type="coiled-coil region" evidence="5">
    <location>
        <begin position="2"/>
        <end position="29"/>
    </location>
</feature>
<dbReference type="Proteomes" id="UP000694865">
    <property type="component" value="Unplaced"/>
</dbReference>
<dbReference type="RefSeq" id="XP_002733721.1">
    <property type="nucleotide sequence ID" value="XM_002733675.2"/>
</dbReference>
<dbReference type="InterPro" id="IPR001478">
    <property type="entry name" value="PDZ"/>
</dbReference>
<dbReference type="InterPro" id="IPR036034">
    <property type="entry name" value="PDZ_sf"/>
</dbReference>
<evidence type="ECO:0000313" key="8">
    <source>
        <dbReference type="RefSeq" id="XP_002733721.1"/>
    </source>
</evidence>
<dbReference type="SUPFAM" id="SSF50156">
    <property type="entry name" value="PDZ domain-like"/>
    <property type="match status" value="1"/>
</dbReference>
<dbReference type="PANTHER" id="PTHR12651:SF1">
    <property type="entry name" value="26S PROTEASOME NON-ATPASE REGULATORY SUBUNIT 9"/>
    <property type="match status" value="1"/>
</dbReference>
<name>A0ABM0GNA3_SACKO</name>
<evidence type="ECO:0000259" key="6">
    <source>
        <dbReference type="SMART" id="SM00228"/>
    </source>
</evidence>
<dbReference type="Gene3D" id="6.10.140.1710">
    <property type="match status" value="1"/>
</dbReference>
<accession>A0ABM0GNA3</accession>
<feature type="domain" description="PDZ" evidence="6">
    <location>
        <begin position="85"/>
        <end position="171"/>
    </location>
</feature>
<keyword evidence="3" id="KW-0143">Chaperone</keyword>
<gene>
    <name evidence="8" type="primary">LOC100370355</name>
</gene>
<dbReference type="Gene3D" id="2.30.42.10">
    <property type="match status" value="1"/>
</dbReference>
<keyword evidence="7" id="KW-1185">Reference proteome</keyword>
<dbReference type="PANTHER" id="PTHR12651">
    <property type="entry name" value="26S PROTEASOME NON-ATPASE REGULATORY SUBUNIT 9"/>
    <property type="match status" value="1"/>
</dbReference>
<reference evidence="8" key="1">
    <citation type="submission" date="2025-08" db="UniProtKB">
        <authorList>
            <consortium name="RefSeq"/>
        </authorList>
    </citation>
    <scope>IDENTIFICATION</scope>
    <source>
        <tissue evidence="8">Testes</tissue>
    </source>
</reference>
<keyword evidence="5" id="KW-0175">Coiled coil</keyword>
<evidence type="ECO:0000313" key="7">
    <source>
        <dbReference type="Proteomes" id="UP000694865"/>
    </source>
</evidence>
<proteinExistence type="inferred from homology"/>
<evidence type="ECO:0000256" key="2">
    <source>
        <dbReference type="ARBA" id="ARBA00014937"/>
    </source>
</evidence>
<evidence type="ECO:0000256" key="5">
    <source>
        <dbReference type="SAM" id="Coils"/>
    </source>
</evidence>
<organism evidence="7 8">
    <name type="scientific">Saccoglossus kowalevskii</name>
    <name type="common">Acorn worm</name>
    <dbReference type="NCBI Taxonomy" id="10224"/>
    <lineage>
        <taxon>Eukaryota</taxon>
        <taxon>Metazoa</taxon>
        <taxon>Hemichordata</taxon>
        <taxon>Enteropneusta</taxon>
        <taxon>Harrimaniidae</taxon>
        <taxon>Saccoglossus</taxon>
    </lineage>
</organism>
<dbReference type="SMART" id="SM00228">
    <property type="entry name" value="PDZ"/>
    <property type="match status" value="1"/>
</dbReference>
<evidence type="ECO:0000256" key="4">
    <source>
        <dbReference type="ARBA" id="ARBA00030007"/>
    </source>
</evidence>
<dbReference type="Pfam" id="PF17820">
    <property type="entry name" value="PDZ_6"/>
    <property type="match status" value="1"/>
</dbReference>
<dbReference type="InterPro" id="IPR035269">
    <property type="entry name" value="PSMD9"/>
</dbReference>